<dbReference type="EMBL" id="GG663736">
    <property type="protein sequence ID" value="EEH59692.1"/>
    <property type="molecule type" value="Genomic_DNA"/>
</dbReference>
<accession>C1MK25</accession>
<dbReference type="KEGG" id="mpp:MICPUCDRAFT_64181"/>
<proteinExistence type="predicted"/>
<sequence>MTVLVDPSVEWLLGVVIFTKMTTILVNESRVSRSVGARGMVQRPLVAAIASMHSLVGGAQPPSCSFLRTSWFSVASSEKEGFFVAAIATRSADEASAKALSRHVARSFARAGGSALRALVERDVDAVEAKMEAYTVQDEIDALELDVAEEKRERSWREGRVSVSRETETMEVFTSFAEQHLRPMLAK</sequence>
<evidence type="ECO:0000313" key="2">
    <source>
        <dbReference type="Proteomes" id="UP000001876"/>
    </source>
</evidence>
<dbReference type="AlphaFoldDB" id="C1MK25"/>
<dbReference type="Proteomes" id="UP000001876">
    <property type="component" value="Unassembled WGS sequence"/>
</dbReference>
<dbReference type="RefSeq" id="XP_003056316.1">
    <property type="nucleotide sequence ID" value="XM_003056270.1"/>
</dbReference>
<organism evidence="2">
    <name type="scientific">Micromonas pusilla (strain CCMP1545)</name>
    <name type="common">Picoplanktonic green alga</name>
    <dbReference type="NCBI Taxonomy" id="564608"/>
    <lineage>
        <taxon>Eukaryota</taxon>
        <taxon>Viridiplantae</taxon>
        <taxon>Chlorophyta</taxon>
        <taxon>Mamiellophyceae</taxon>
        <taxon>Mamiellales</taxon>
        <taxon>Mamiellaceae</taxon>
        <taxon>Micromonas</taxon>
    </lineage>
</organism>
<dbReference type="GeneID" id="9681303"/>
<name>C1MK25_MICPC</name>
<evidence type="ECO:0000313" key="1">
    <source>
        <dbReference type="EMBL" id="EEH59692.1"/>
    </source>
</evidence>
<gene>
    <name evidence="1" type="ORF">MICPUCDRAFT_64181</name>
</gene>
<reference evidence="1 2" key="1">
    <citation type="journal article" date="2009" name="Science">
        <title>Green evolution and dynamic adaptations revealed by genomes of the marine picoeukaryotes Micromonas.</title>
        <authorList>
            <person name="Worden A.Z."/>
            <person name="Lee J.H."/>
            <person name="Mock T."/>
            <person name="Rouze P."/>
            <person name="Simmons M.P."/>
            <person name="Aerts A.L."/>
            <person name="Allen A.E."/>
            <person name="Cuvelier M.L."/>
            <person name="Derelle E."/>
            <person name="Everett M.V."/>
            <person name="Foulon E."/>
            <person name="Grimwood J."/>
            <person name="Gundlach H."/>
            <person name="Henrissat B."/>
            <person name="Napoli C."/>
            <person name="McDonald S.M."/>
            <person name="Parker M.S."/>
            <person name="Rombauts S."/>
            <person name="Salamov A."/>
            <person name="Von Dassow P."/>
            <person name="Badger J.H."/>
            <person name="Coutinho P.M."/>
            <person name="Demir E."/>
            <person name="Dubchak I."/>
            <person name="Gentemann C."/>
            <person name="Eikrem W."/>
            <person name="Gready J.E."/>
            <person name="John U."/>
            <person name="Lanier W."/>
            <person name="Lindquist E.A."/>
            <person name="Lucas S."/>
            <person name="Mayer K.F."/>
            <person name="Moreau H."/>
            <person name="Not F."/>
            <person name="Otillar R."/>
            <person name="Panaud O."/>
            <person name="Pangilinan J."/>
            <person name="Paulsen I."/>
            <person name="Piegu B."/>
            <person name="Poliakov A."/>
            <person name="Robbens S."/>
            <person name="Schmutz J."/>
            <person name="Toulza E."/>
            <person name="Wyss T."/>
            <person name="Zelensky A."/>
            <person name="Zhou K."/>
            <person name="Armbrust E.V."/>
            <person name="Bhattacharya D."/>
            <person name="Goodenough U.W."/>
            <person name="Van de Peer Y."/>
            <person name="Grigoriev I.V."/>
        </authorList>
    </citation>
    <scope>NUCLEOTIDE SEQUENCE [LARGE SCALE GENOMIC DNA]</scope>
    <source>
        <strain evidence="1 2">CCMP1545</strain>
    </source>
</reference>
<keyword evidence="2" id="KW-1185">Reference proteome</keyword>
<protein>
    <submittedName>
        <fullName evidence="1">Predicted protein</fullName>
    </submittedName>
</protein>